<evidence type="ECO:0000313" key="3">
    <source>
        <dbReference type="Proteomes" id="UP001341840"/>
    </source>
</evidence>
<proteinExistence type="predicted"/>
<accession>A0ABU6VGB2</accession>
<organism evidence="2 3">
    <name type="scientific">Stylosanthes scabra</name>
    <dbReference type="NCBI Taxonomy" id="79078"/>
    <lineage>
        <taxon>Eukaryota</taxon>
        <taxon>Viridiplantae</taxon>
        <taxon>Streptophyta</taxon>
        <taxon>Embryophyta</taxon>
        <taxon>Tracheophyta</taxon>
        <taxon>Spermatophyta</taxon>
        <taxon>Magnoliopsida</taxon>
        <taxon>eudicotyledons</taxon>
        <taxon>Gunneridae</taxon>
        <taxon>Pentapetalae</taxon>
        <taxon>rosids</taxon>
        <taxon>fabids</taxon>
        <taxon>Fabales</taxon>
        <taxon>Fabaceae</taxon>
        <taxon>Papilionoideae</taxon>
        <taxon>50 kb inversion clade</taxon>
        <taxon>dalbergioids sensu lato</taxon>
        <taxon>Dalbergieae</taxon>
        <taxon>Pterocarpus clade</taxon>
        <taxon>Stylosanthes</taxon>
    </lineage>
</organism>
<comment type="caution">
    <text evidence="2">The sequence shown here is derived from an EMBL/GenBank/DDBJ whole genome shotgun (WGS) entry which is preliminary data.</text>
</comment>
<protein>
    <submittedName>
        <fullName evidence="2">Uncharacterized protein</fullName>
    </submittedName>
</protein>
<sequence length="198" mass="21336">MAGYSAAAHRQKSSRNLTEKRKSSDFSTHNSSLCTTGSSSSLHRAFRVIIEWLSSSSLNRKLKHESRFLIVSCDSQNESVDSNVNRFKALIRIADDMTRIESYDSRFGIRRGSAPSPAPQLQTQSTVHTSTHSPLSAPDLAPSPSPVQPLSPSLFPSSLSRLSSVFPLHASSPFVRGTPKLAASRCVTVCGTAAAHPG</sequence>
<reference evidence="2 3" key="1">
    <citation type="journal article" date="2023" name="Plants (Basel)">
        <title>Bridging the Gap: Combining Genomics and Transcriptomics Approaches to Understand Stylosanthes scabra, an Orphan Legume from the Brazilian Caatinga.</title>
        <authorList>
            <person name="Ferreira-Neto J.R.C."/>
            <person name="da Silva M.D."/>
            <person name="Binneck E."/>
            <person name="de Melo N.F."/>
            <person name="da Silva R.H."/>
            <person name="de Melo A.L.T.M."/>
            <person name="Pandolfi V."/>
            <person name="Bustamante F.O."/>
            <person name="Brasileiro-Vidal A.C."/>
            <person name="Benko-Iseppon A.M."/>
        </authorList>
    </citation>
    <scope>NUCLEOTIDE SEQUENCE [LARGE SCALE GENOMIC DNA]</scope>
    <source>
        <tissue evidence="2">Leaves</tissue>
    </source>
</reference>
<dbReference type="Proteomes" id="UP001341840">
    <property type="component" value="Unassembled WGS sequence"/>
</dbReference>
<feature type="compositionally biased region" description="Low complexity" evidence="1">
    <location>
        <begin position="122"/>
        <end position="140"/>
    </location>
</feature>
<feature type="region of interest" description="Disordered" evidence="1">
    <location>
        <begin position="108"/>
        <end position="149"/>
    </location>
</feature>
<feature type="region of interest" description="Disordered" evidence="1">
    <location>
        <begin position="1"/>
        <end position="38"/>
    </location>
</feature>
<dbReference type="EMBL" id="JASCZI010151345">
    <property type="protein sequence ID" value="MED6172209.1"/>
    <property type="molecule type" value="Genomic_DNA"/>
</dbReference>
<evidence type="ECO:0000256" key="1">
    <source>
        <dbReference type="SAM" id="MobiDB-lite"/>
    </source>
</evidence>
<keyword evidence="3" id="KW-1185">Reference proteome</keyword>
<evidence type="ECO:0000313" key="2">
    <source>
        <dbReference type="EMBL" id="MED6172209.1"/>
    </source>
</evidence>
<name>A0ABU6VGB2_9FABA</name>
<gene>
    <name evidence="2" type="ORF">PIB30_047933</name>
</gene>